<comment type="caution">
    <text evidence="20">The sequence shown here is derived from an EMBL/GenBank/DDBJ whole genome shotgun (WGS) entry which is preliminary data.</text>
</comment>
<feature type="active site" evidence="13">
    <location>
        <position position="584"/>
    </location>
</feature>
<evidence type="ECO:0000256" key="14">
    <source>
        <dbReference type="SAM" id="MobiDB-lite"/>
    </source>
</evidence>
<feature type="active site" evidence="13">
    <location>
        <position position="611"/>
    </location>
</feature>
<dbReference type="GO" id="GO:0005524">
    <property type="term" value="F:ATP binding"/>
    <property type="evidence" value="ECO:0007669"/>
    <property type="project" value="UniProtKB-KW"/>
</dbReference>
<evidence type="ECO:0000256" key="9">
    <source>
        <dbReference type="ARBA" id="ARBA00022777"/>
    </source>
</evidence>
<evidence type="ECO:0000256" key="4">
    <source>
        <dbReference type="ARBA" id="ARBA00022553"/>
    </source>
</evidence>
<keyword evidence="13" id="KW-0145">Chemotaxis</keyword>
<feature type="region of interest" description="Disordered" evidence="14">
    <location>
        <begin position="1048"/>
        <end position="1071"/>
    </location>
</feature>
<dbReference type="GO" id="GO:0008983">
    <property type="term" value="F:protein-glutamate O-methyltransferase activity"/>
    <property type="evidence" value="ECO:0007669"/>
    <property type="project" value="UniProtKB-EC"/>
</dbReference>
<dbReference type="PROSITE" id="PS50122">
    <property type="entry name" value="CHEB"/>
    <property type="match status" value="1"/>
</dbReference>
<evidence type="ECO:0000256" key="13">
    <source>
        <dbReference type="PROSITE-ProRule" id="PRU00050"/>
    </source>
</evidence>
<dbReference type="SUPFAM" id="SSF47757">
    <property type="entry name" value="Chemotaxis receptor methyltransferase CheR, N-terminal domain"/>
    <property type="match status" value="1"/>
</dbReference>
<evidence type="ECO:0000259" key="15">
    <source>
        <dbReference type="PROSITE" id="PS50109"/>
    </source>
</evidence>
<dbReference type="PROSITE" id="PS50112">
    <property type="entry name" value="PAS"/>
    <property type="match status" value="1"/>
</dbReference>
<dbReference type="EMBL" id="WIVE01000004">
    <property type="protein sequence ID" value="MQX35434.1"/>
    <property type="molecule type" value="Genomic_DNA"/>
</dbReference>
<evidence type="ECO:0000256" key="2">
    <source>
        <dbReference type="ARBA" id="ARBA00001541"/>
    </source>
</evidence>
<name>A0A7X1ZCG5_9PROT</name>
<feature type="compositionally biased region" description="Low complexity" evidence="14">
    <location>
        <begin position="1781"/>
        <end position="1794"/>
    </location>
</feature>
<keyword evidence="4" id="KW-0597">Phosphoprotein</keyword>
<dbReference type="InterPro" id="IPR029063">
    <property type="entry name" value="SAM-dependent_MTases_sf"/>
</dbReference>
<sequence>MVLRGVMSREDRPPRDSLPLRFWRLVCSLRARRRTQSRSRRSNDNRAAACRWARTIWSKVRSHGAIGVFRSDTGRSLPLARKKPAKSGSARNCHASSMKVGTWAGRSRSTSSTRSRPAMGSRISVRPALRSNASRRSNAVWTVGRRLGLARRSTPPPSAGGAMICRTISPLGRPATRLIRPVSLSSTLAQAVLRPGRNSPTSFKPNSAQIKKARRPVDDLVENLVGLSVPAHQIAGHQVGEPILGQRAVGVVQGLDLAQEHLAGAERQVRLLGHRVQEGERAIQQGAPHPDRQAVEGGLTARPVGIRQPLDPARDDDRERHALRGQVAGAGVVHEAGRTAVLVVQDAARVSQACDPSVQRGKELVKLVQRAGRGIHEGRLPARGRGVMPRCRCEGARRARGRAWLCPPLMRILAGVPARRYPPSTQPGRGAGETRRDVADRPSGNGLCTASRSGYEWIHGPRELAYSAWSGSMTVGMAGAGQAARRRGVCGPPDGADWQGQGTHEDGMVKPGHAGSDAGAGSEWEDMASPAESRATPVADEKPGPDTGGGPESGAADPDAESDTEPDAVKPEEGGLVVVGVGASAGGLEALRPFVANLPAQSNMAYVIVQHMAPQYRSMLVQLLSRETSLPIKEIEHGSPLEPNTVHICPPNKDVRLANGNLMLKEPSAPHGPKPSVDVFFATLADGKGPNAIGVILSGTGSDGSQGVRAIKAHGGLTVAQVPTTAKYDGMPSAAIETGCIDLRLAPHEIGPELSSIVRFPRAVMLTDADADHTDDTMGSIFQLVRERTDIDFSKYKPSTIRRRLERRLAANRIENLDAYLDFVKRNRDELNLLTKDILISVTSFFRDEKAFAEVDEVLGEIIAAKQTGESLRLWIPGCATGEEAYSFAMLLADRMSGNPRGLKVQIFATDVDLDAMAHARRGIYSETTTENLDRRFIKRHFEPIGQAFQVRKEIRDMVVFARQDLAKDPPFVRVDLISCRNLLIYFDAALQDQVLRTFHYALNPGAYLFLGKSESLGQNTEFFRPVKAPSSKIFRKRAAQGMAHALPPFGSLRSRVPEQPGRRPQQRSQDTVEALAIRTYINSAMPPSVVVDENLDILFLHGDLTAFVRMPQGKPDMNLARMIISDLRTESRALVHKARNEGGLIQGTRRTLRADGQPPVSVRLLVRPMGASVDHDSLFLVSFDVAEPSTDLPTTTEEGGESGTAAVGREADLRAVELEQELVATREHLQTVVEELETSNEELQALNEELQAANEELQSSNEELETSNEELQSTNEELTTVNEELQIRTTELADANSDLINIQDNIGFAMVVVDSYFRITRFTPPAVRLFGLLPSDVGQVITTIPTHLGLKNLREQLATVVGEDEGVEEILETDDRVYRMRIMPHHNGQGETDGAILAFIDETESREQQHKIYQSEQWLRLITDTVPVSIIYVNEDQKVTFCNKHFAGTFALNADSAVGAQVETLLGRANHRRLRDALRGALENRVQSGEAQLHLARGEHRFMAYHMVPHCDEMGRVLGVFMMLSDIDEIKRAETSLRSAKEIAEEANRAKSDFLANMSHELRTPLNAILGFSEILSHELFGEILNKDYREYSRIIHESGQHLLSLINDILDLSKIESGRIELHEEALNIYDIVETVLRLVGERARNAQVDIRVDLPGDMPRLNADATAVKRVLINLLTNSIKFTEPGGSVTVTAALTKRWLTLGVADTGVGIAQGDIQRVFAPFEQVDGSLVRRSDGVGLGLPITRSLMRLHGGDISLSSKEGQGTTVTVRFPRDRVIEAAAEPTEASEADPTPVPDPDPDPDPDPGPMTRPEE</sequence>
<evidence type="ECO:0000256" key="11">
    <source>
        <dbReference type="ARBA" id="ARBA00023012"/>
    </source>
</evidence>
<dbReference type="Pfam" id="PF08448">
    <property type="entry name" value="PAS_4"/>
    <property type="match status" value="1"/>
</dbReference>
<keyword evidence="10" id="KW-0067">ATP-binding</keyword>
<dbReference type="InterPro" id="IPR005467">
    <property type="entry name" value="His_kinase_dom"/>
</dbReference>
<feature type="domain" description="PAS" evidence="16">
    <location>
        <begin position="1416"/>
        <end position="1486"/>
    </location>
</feature>
<keyword evidence="11" id="KW-0902">Two-component regulatory system</keyword>
<dbReference type="InterPro" id="IPR022642">
    <property type="entry name" value="CheR_C"/>
</dbReference>
<dbReference type="InterPro" id="IPR036097">
    <property type="entry name" value="HisK_dim/P_sf"/>
</dbReference>
<dbReference type="GO" id="GO:0005737">
    <property type="term" value="C:cytoplasm"/>
    <property type="evidence" value="ECO:0007669"/>
    <property type="project" value="InterPro"/>
</dbReference>
<feature type="compositionally biased region" description="Pro residues" evidence="14">
    <location>
        <begin position="1807"/>
        <end position="1816"/>
    </location>
</feature>
<comment type="catalytic activity">
    <reaction evidence="2">
        <text>L-glutamyl-[protein] + S-adenosyl-L-methionine = [protein]-L-glutamate 5-O-methyl ester + S-adenosyl-L-homocysteine</text>
        <dbReference type="Rhea" id="RHEA:24452"/>
        <dbReference type="Rhea" id="RHEA-COMP:10208"/>
        <dbReference type="Rhea" id="RHEA-COMP:10311"/>
        <dbReference type="ChEBI" id="CHEBI:29973"/>
        <dbReference type="ChEBI" id="CHEBI:57856"/>
        <dbReference type="ChEBI" id="CHEBI:59789"/>
        <dbReference type="ChEBI" id="CHEBI:82795"/>
        <dbReference type="EC" id="2.1.1.80"/>
    </reaction>
</comment>
<dbReference type="CDD" id="cd16434">
    <property type="entry name" value="CheB-CheR_fusion"/>
    <property type="match status" value="1"/>
</dbReference>
<keyword evidence="5" id="KW-0489">Methyltransferase</keyword>
<dbReference type="CDD" id="cd00130">
    <property type="entry name" value="PAS"/>
    <property type="match status" value="1"/>
</dbReference>
<dbReference type="PANTHER" id="PTHR24422">
    <property type="entry name" value="CHEMOTAXIS PROTEIN METHYLTRANSFERASE"/>
    <property type="match status" value="1"/>
</dbReference>
<dbReference type="InterPro" id="IPR003661">
    <property type="entry name" value="HisK_dim/P_dom"/>
</dbReference>
<dbReference type="PROSITE" id="PS50109">
    <property type="entry name" value="HIS_KIN"/>
    <property type="match status" value="1"/>
</dbReference>
<dbReference type="InterPro" id="IPR013656">
    <property type="entry name" value="PAS_4"/>
</dbReference>
<dbReference type="PROSITE" id="PS50113">
    <property type="entry name" value="PAC"/>
    <property type="match status" value="1"/>
</dbReference>
<dbReference type="SMART" id="SM00387">
    <property type="entry name" value="HATPase_c"/>
    <property type="match status" value="1"/>
</dbReference>
<dbReference type="Gene3D" id="3.40.50.150">
    <property type="entry name" value="Vaccinia Virus protein VP39"/>
    <property type="match status" value="1"/>
</dbReference>
<keyword evidence="8" id="KW-0547">Nucleotide-binding</keyword>
<reference evidence="20 21" key="1">
    <citation type="submission" date="2019-10" db="EMBL/GenBank/DDBJ databases">
        <title>Draft whole-genome sequence of the purple nonsulfur photosynthetic bacterium Roseospira navarrensis DSM 15114.</title>
        <authorList>
            <person name="Kyndt J.A."/>
            <person name="Meyer T.E."/>
        </authorList>
    </citation>
    <scope>NUCLEOTIDE SEQUENCE [LARGE SCALE GENOMIC DNA]</scope>
    <source>
        <strain evidence="20 21">DSM 15114</strain>
    </source>
</reference>
<keyword evidence="7" id="KW-0949">S-adenosyl-L-methionine</keyword>
<feature type="compositionally biased region" description="Polar residues" evidence="14">
    <location>
        <begin position="1760"/>
        <end position="1771"/>
    </location>
</feature>
<keyword evidence="12" id="KW-0472">Membrane</keyword>
<dbReference type="SMART" id="SM00388">
    <property type="entry name" value="HisKA"/>
    <property type="match status" value="1"/>
</dbReference>
<evidence type="ECO:0000313" key="20">
    <source>
        <dbReference type="EMBL" id="MQX35434.1"/>
    </source>
</evidence>
<dbReference type="Pfam" id="PF02518">
    <property type="entry name" value="HATPase_c"/>
    <property type="match status" value="1"/>
</dbReference>
<dbReference type="SMART" id="SM00091">
    <property type="entry name" value="PAS"/>
    <property type="match status" value="2"/>
</dbReference>
<dbReference type="InterPro" id="IPR022641">
    <property type="entry name" value="CheR_N"/>
</dbReference>
<keyword evidence="9" id="KW-0418">Kinase</keyword>
<dbReference type="InterPro" id="IPR050903">
    <property type="entry name" value="Bact_Chemotaxis_MeTrfase"/>
</dbReference>
<dbReference type="CDD" id="cd16922">
    <property type="entry name" value="HATPase_EvgS-ArcB-TorS-like"/>
    <property type="match status" value="1"/>
</dbReference>
<evidence type="ECO:0000256" key="7">
    <source>
        <dbReference type="ARBA" id="ARBA00022691"/>
    </source>
</evidence>
<feature type="compositionally biased region" description="Low complexity" evidence="14">
    <location>
        <begin position="106"/>
        <end position="116"/>
    </location>
</feature>
<feature type="region of interest" description="Disordered" evidence="14">
    <location>
        <begin position="484"/>
        <end position="571"/>
    </location>
</feature>
<dbReference type="Gene3D" id="3.40.50.180">
    <property type="entry name" value="Methylesterase CheB, C-terminal domain"/>
    <property type="match status" value="1"/>
</dbReference>
<keyword evidence="6" id="KW-0808">Transferase</keyword>
<dbReference type="InterPro" id="IPR036890">
    <property type="entry name" value="HATPase_C_sf"/>
</dbReference>
<dbReference type="InterPro" id="IPR000700">
    <property type="entry name" value="PAS-assoc_C"/>
</dbReference>
<evidence type="ECO:0000256" key="6">
    <source>
        <dbReference type="ARBA" id="ARBA00022679"/>
    </source>
</evidence>
<proteinExistence type="predicted"/>
<feature type="domain" description="PAC" evidence="17">
    <location>
        <begin position="1488"/>
        <end position="1540"/>
    </location>
</feature>
<evidence type="ECO:0000256" key="1">
    <source>
        <dbReference type="ARBA" id="ARBA00000085"/>
    </source>
</evidence>
<dbReference type="SUPFAM" id="SSF53335">
    <property type="entry name" value="S-adenosyl-L-methionine-dependent methyltransferases"/>
    <property type="match status" value="1"/>
</dbReference>
<protein>
    <submittedName>
        <fullName evidence="20">PAS domain-containing protein</fullName>
    </submittedName>
</protein>
<dbReference type="NCBIfam" id="TIGR00229">
    <property type="entry name" value="sensory_box"/>
    <property type="match status" value="1"/>
</dbReference>
<feature type="region of interest" description="Disordered" evidence="14">
    <location>
        <begin position="1191"/>
        <end position="1211"/>
    </location>
</feature>
<keyword evidence="13" id="KW-0378">Hydrolase</keyword>
<dbReference type="Pfam" id="PF01339">
    <property type="entry name" value="CheB_methylest"/>
    <property type="match status" value="1"/>
</dbReference>
<keyword evidence="21" id="KW-1185">Reference proteome</keyword>
<feature type="region of interest" description="Disordered" evidence="14">
    <location>
        <begin position="283"/>
        <end position="316"/>
    </location>
</feature>
<feature type="domain" description="CheB-type methylesterase" evidence="18">
    <location>
        <begin position="571"/>
        <end position="761"/>
    </location>
</feature>
<feature type="domain" description="CheR-type methyltransferase" evidence="19">
    <location>
        <begin position="766"/>
        <end position="1040"/>
    </location>
</feature>
<dbReference type="SUPFAM" id="SSF55874">
    <property type="entry name" value="ATPase domain of HSP90 chaperone/DNA topoisomerase II/histidine kinase"/>
    <property type="match status" value="1"/>
</dbReference>
<dbReference type="InterPro" id="IPR000673">
    <property type="entry name" value="Sig_transdc_resp-reg_Me-estase"/>
</dbReference>
<dbReference type="Pfam" id="PF13596">
    <property type="entry name" value="PAS_10"/>
    <property type="match status" value="1"/>
</dbReference>
<dbReference type="GO" id="GO:0000156">
    <property type="term" value="F:phosphorelay response regulator activity"/>
    <property type="evidence" value="ECO:0007669"/>
    <property type="project" value="InterPro"/>
</dbReference>
<dbReference type="CDD" id="cd00082">
    <property type="entry name" value="HisKA"/>
    <property type="match status" value="1"/>
</dbReference>
<dbReference type="SMART" id="SM00138">
    <property type="entry name" value="MeTrc"/>
    <property type="match status" value="1"/>
</dbReference>
<evidence type="ECO:0000256" key="12">
    <source>
        <dbReference type="ARBA" id="ARBA00023136"/>
    </source>
</evidence>
<dbReference type="Pfam" id="PF01739">
    <property type="entry name" value="CheR"/>
    <property type="match status" value="1"/>
</dbReference>
<evidence type="ECO:0000313" key="21">
    <source>
        <dbReference type="Proteomes" id="UP000434582"/>
    </source>
</evidence>
<dbReference type="PROSITE" id="PS50123">
    <property type="entry name" value="CHER"/>
    <property type="match status" value="1"/>
</dbReference>
<dbReference type="OrthoDB" id="5287260at2"/>
<dbReference type="SUPFAM" id="SSF55785">
    <property type="entry name" value="PYP-like sensor domain (PAS domain)"/>
    <property type="match status" value="2"/>
</dbReference>
<evidence type="ECO:0000256" key="8">
    <source>
        <dbReference type="ARBA" id="ARBA00022741"/>
    </source>
</evidence>
<dbReference type="SUPFAM" id="SSF47384">
    <property type="entry name" value="Homodimeric domain of signal transducing histidine kinase"/>
    <property type="match status" value="1"/>
</dbReference>
<dbReference type="InterPro" id="IPR000780">
    <property type="entry name" value="CheR_MeTrfase"/>
</dbReference>
<feature type="region of interest" description="Disordered" evidence="14">
    <location>
        <begin position="1255"/>
        <end position="1277"/>
    </location>
</feature>
<dbReference type="Proteomes" id="UP000434582">
    <property type="component" value="Unassembled WGS sequence"/>
</dbReference>
<feature type="region of interest" description="Disordered" evidence="14">
    <location>
        <begin position="418"/>
        <end position="446"/>
    </location>
</feature>
<dbReference type="InterPro" id="IPR035965">
    <property type="entry name" value="PAS-like_dom_sf"/>
</dbReference>
<comment type="catalytic activity">
    <reaction evidence="1">
        <text>ATP + protein L-histidine = ADP + protein N-phospho-L-histidine.</text>
        <dbReference type="EC" id="2.7.13.3"/>
    </reaction>
</comment>
<feature type="domain" description="Histidine kinase" evidence="15">
    <location>
        <begin position="1558"/>
        <end position="1778"/>
    </location>
</feature>
<evidence type="ECO:0000259" key="16">
    <source>
        <dbReference type="PROSITE" id="PS50112"/>
    </source>
</evidence>
<dbReference type="Pfam" id="PF00512">
    <property type="entry name" value="HisKA"/>
    <property type="match status" value="1"/>
</dbReference>
<dbReference type="Gene3D" id="3.30.565.10">
    <property type="entry name" value="Histidine kinase-like ATPase, C-terminal domain"/>
    <property type="match status" value="1"/>
</dbReference>
<dbReference type="Gene3D" id="1.10.155.10">
    <property type="entry name" value="Chemotaxis receptor methyltransferase CheR, N-terminal domain"/>
    <property type="match status" value="1"/>
</dbReference>
<comment type="subcellular location">
    <subcellularLocation>
        <location evidence="3">Membrane</location>
    </subcellularLocation>
</comment>
<dbReference type="InterPro" id="IPR000014">
    <property type="entry name" value="PAS"/>
</dbReference>
<dbReference type="Gene3D" id="1.10.287.130">
    <property type="match status" value="1"/>
</dbReference>
<evidence type="ECO:0000259" key="19">
    <source>
        <dbReference type="PROSITE" id="PS50123"/>
    </source>
</evidence>
<dbReference type="GO" id="GO:0006935">
    <property type="term" value="P:chemotaxis"/>
    <property type="evidence" value="ECO:0007669"/>
    <property type="project" value="UniProtKB-UniRule"/>
</dbReference>
<dbReference type="FunFam" id="1.10.287.130:FF:000038">
    <property type="entry name" value="Sensory transduction histidine kinase"/>
    <property type="match status" value="1"/>
</dbReference>
<dbReference type="Pfam" id="PF03705">
    <property type="entry name" value="CheR_N"/>
    <property type="match status" value="1"/>
</dbReference>
<dbReference type="InterPro" id="IPR003594">
    <property type="entry name" value="HATPase_dom"/>
</dbReference>
<dbReference type="GO" id="GO:0016020">
    <property type="term" value="C:membrane"/>
    <property type="evidence" value="ECO:0007669"/>
    <property type="project" value="UniProtKB-SubCell"/>
</dbReference>
<dbReference type="InterPro" id="IPR036804">
    <property type="entry name" value="CheR_N_sf"/>
</dbReference>
<accession>A0A7X1ZCG5</accession>
<evidence type="ECO:0000256" key="10">
    <source>
        <dbReference type="ARBA" id="ARBA00022840"/>
    </source>
</evidence>
<evidence type="ECO:0000259" key="18">
    <source>
        <dbReference type="PROSITE" id="PS50122"/>
    </source>
</evidence>
<organism evidence="20 21">
    <name type="scientific">Roseospira navarrensis</name>
    <dbReference type="NCBI Taxonomy" id="140058"/>
    <lineage>
        <taxon>Bacteria</taxon>
        <taxon>Pseudomonadati</taxon>
        <taxon>Pseudomonadota</taxon>
        <taxon>Alphaproteobacteria</taxon>
        <taxon>Rhodospirillales</taxon>
        <taxon>Rhodospirillaceae</taxon>
        <taxon>Roseospira</taxon>
    </lineage>
</organism>
<evidence type="ECO:0000256" key="5">
    <source>
        <dbReference type="ARBA" id="ARBA00022603"/>
    </source>
</evidence>
<evidence type="ECO:0000256" key="3">
    <source>
        <dbReference type="ARBA" id="ARBA00004370"/>
    </source>
</evidence>
<dbReference type="PRINTS" id="PR00996">
    <property type="entry name" value="CHERMTFRASE"/>
</dbReference>
<dbReference type="GO" id="GO:0000155">
    <property type="term" value="F:phosphorelay sensor kinase activity"/>
    <property type="evidence" value="ECO:0007669"/>
    <property type="project" value="InterPro"/>
</dbReference>
<evidence type="ECO:0000259" key="17">
    <source>
        <dbReference type="PROSITE" id="PS50113"/>
    </source>
</evidence>
<dbReference type="InterPro" id="IPR035909">
    <property type="entry name" value="CheB_C"/>
</dbReference>
<dbReference type="GO" id="GO:0008984">
    <property type="term" value="F:protein-glutamate methylesterase activity"/>
    <property type="evidence" value="ECO:0007669"/>
    <property type="project" value="InterPro"/>
</dbReference>
<feature type="region of interest" description="Disordered" evidence="14">
    <location>
        <begin position="1760"/>
        <end position="1816"/>
    </location>
</feature>
<gene>
    <name evidence="20" type="ORF">GHC57_02765</name>
</gene>
<dbReference type="SUPFAM" id="SSF52738">
    <property type="entry name" value="Methylesterase CheB, C-terminal domain"/>
    <property type="match status" value="1"/>
</dbReference>
<dbReference type="GO" id="GO:0032259">
    <property type="term" value="P:methylation"/>
    <property type="evidence" value="ECO:0007669"/>
    <property type="project" value="UniProtKB-KW"/>
</dbReference>
<dbReference type="FunFam" id="3.30.565.10:FF:000006">
    <property type="entry name" value="Sensor histidine kinase WalK"/>
    <property type="match status" value="1"/>
</dbReference>
<dbReference type="Gene3D" id="3.30.450.20">
    <property type="entry name" value="PAS domain"/>
    <property type="match status" value="2"/>
</dbReference>
<feature type="active site" evidence="13">
    <location>
        <position position="703"/>
    </location>
</feature>
<feature type="region of interest" description="Disordered" evidence="14">
    <location>
        <begin position="79"/>
        <end position="122"/>
    </location>
</feature>